<evidence type="ECO:0000256" key="1">
    <source>
        <dbReference type="ARBA" id="ARBA00007992"/>
    </source>
</evidence>
<sequence length="437" mass="47941">MHIIIVGAGLAGLSTALALANSPTKHHIVLLESTSALAEIGAGVQLTPIATRQFKTWGLEYQLLAASALPKAWNLRRGSNGEVLNRVPMDRFEEWYGAPYVVVHRADLHKILHEAVVAKGVEVRLNSRVQEYGIEEGWVRLVTGEKLQGNLVVACDGISSSARTQLLRALGSSMSREKEVEETGWAAYRLMADVEDVKNDPLTKEVVEEHSGNCWAGANKSVMTYMIRGSGKLNIVLCHPDAIDTSSWTREQYLIELRLYCADVDPCVLRLVTLSNGPITNWPVHQVAKLPAWTSRSGKFVLIGDAAHAMAFYLSMGVSLAIEDATALATALELHKSSPETALLAEALSLFEKVRKPRAEKIRDASLHAGAMLHLPPGRERDLRDKSAKNDHAVIESRQGDSLLDWVSYGITDDTIRGECYGYDVVAEMQRQAQADS</sequence>
<evidence type="ECO:0000256" key="5">
    <source>
        <dbReference type="ARBA" id="ARBA00023033"/>
    </source>
</evidence>
<protein>
    <recommendedName>
        <fullName evidence="7">FAD-binding domain-containing protein</fullName>
    </recommendedName>
</protein>
<reference evidence="8" key="1">
    <citation type="submission" date="2022-10" db="EMBL/GenBank/DDBJ databases">
        <title>Tapping the CABI collections for fungal endophytes: first genome assemblies for Collariella, Neodidymelliopsis, Ascochyta clinopodiicola, Didymella pomorum, Didymosphaeria variabile, Neocosmospora piperis and Neocucurbitaria cava.</title>
        <authorList>
            <person name="Hill R."/>
        </authorList>
    </citation>
    <scope>NUCLEOTIDE SEQUENCE</scope>
    <source>
        <strain evidence="8">IMI 355091</strain>
    </source>
</reference>
<gene>
    <name evidence="8" type="ORF">N0V91_007896</name>
</gene>
<dbReference type="InterPro" id="IPR002938">
    <property type="entry name" value="FAD-bd"/>
</dbReference>
<dbReference type="SUPFAM" id="SSF51905">
    <property type="entry name" value="FAD/NAD(P)-binding domain"/>
    <property type="match status" value="1"/>
</dbReference>
<evidence type="ECO:0000313" key="9">
    <source>
        <dbReference type="Proteomes" id="UP001140510"/>
    </source>
</evidence>
<keyword evidence="4" id="KW-0560">Oxidoreductase</keyword>
<proteinExistence type="inferred from homology"/>
<dbReference type="InterPro" id="IPR050493">
    <property type="entry name" value="FAD-dep_Monooxygenase_BioMet"/>
</dbReference>
<keyword evidence="6" id="KW-0732">Signal</keyword>
<keyword evidence="2" id="KW-0285">Flavoprotein</keyword>
<dbReference type="EMBL" id="JAPEVA010000073">
    <property type="protein sequence ID" value="KAJ4401462.1"/>
    <property type="molecule type" value="Genomic_DNA"/>
</dbReference>
<dbReference type="Pfam" id="PF01494">
    <property type="entry name" value="FAD_binding_3"/>
    <property type="match status" value="1"/>
</dbReference>
<comment type="similarity">
    <text evidence="1">Belongs to the paxM FAD-dependent monooxygenase family.</text>
</comment>
<evidence type="ECO:0000256" key="4">
    <source>
        <dbReference type="ARBA" id="ARBA00023002"/>
    </source>
</evidence>
<feature type="domain" description="FAD-binding" evidence="7">
    <location>
        <begin position="3"/>
        <end position="344"/>
    </location>
</feature>
<name>A0A9W8ZBY3_9PLEO</name>
<dbReference type="Gene3D" id="3.50.50.60">
    <property type="entry name" value="FAD/NAD(P)-binding domain"/>
    <property type="match status" value="1"/>
</dbReference>
<evidence type="ECO:0000256" key="3">
    <source>
        <dbReference type="ARBA" id="ARBA00022827"/>
    </source>
</evidence>
<dbReference type="GO" id="GO:0004497">
    <property type="term" value="F:monooxygenase activity"/>
    <property type="evidence" value="ECO:0007669"/>
    <property type="project" value="UniProtKB-KW"/>
</dbReference>
<accession>A0A9W8ZBY3</accession>
<organism evidence="8 9">
    <name type="scientific">Didymella pomorum</name>
    <dbReference type="NCBI Taxonomy" id="749634"/>
    <lineage>
        <taxon>Eukaryota</taxon>
        <taxon>Fungi</taxon>
        <taxon>Dikarya</taxon>
        <taxon>Ascomycota</taxon>
        <taxon>Pezizomycotina</taxon>
        <taxon>Dothideomycetes</taxon>
        <taxon>Pleosporomycetidae</taxon>
        <taxon>Pleosporales</taxon>
        <taxon>Pleosporineae</taxon>
        <taxon>Didymellaceae</taxon>
        <taxon>Didymella</taxon>
    </lineage>
</organism>
<evidence type="ECO:0000256" key="2">
    <source>
        <dbReference type="ARBA" id="ARBA00022630"/>
    </source>
</evidence>
<evidence type="ECO:0000256" key="6">
    <source>
        <dbReference type="SAM" id="SignalP"/>
    </source>
</evidence>
<keyword evidence="3" id="KW-0274">FAD</keyword>
<keyword evidence="9" id="KW-1185">Reference proteome</keyword>
<keyword evidence="5" id="KW-0503">Monooxygenase</keyword>
<feature type="signal peptide" evidence="6">
    <location>
        <begin position="1"/>
        <end position="20"/>
    </location>
</feature>
<comment type="caution">
    <text evidence="8">The sequence shown here is derived from an EMBL/GenBank/DDBJ whole genome shotgun (WGS) entry which is preliminary data.</text>
</comment>
<evidence type="ECO:0000259" key="7">
    <source>
        <dbReference type="Pfam" id="PF01494"/>
    </source>
</evidence>
<dbReference type="AlphaFoldDB" id="A0A9W8ZBY3"/>
<dbReference type="PANTHER" id="PTHR13789">
    <property type="entry name" value="MONOOXYGENASE"/>
    <property type="match status" value="1"/>
</dbReference>
<dbReference type="PRINTS" id="PR00420">
    <property type="entry name" value="RNGMNOXGNASE"/>
</dbReference>
<dbReference type="OrthoDB" id="16820at2759"/>
<dbReference type="InterPro" id="IPR036188">
    <property type="entry name" value="FAD/NAD-bd_sf"/>
</dbReference>
<feature type="chain" id="PRO_5040823461" description="FAD-binding domain-containing protein" evidence="6">
    <location>
        <begin position="21"/>
        <end position="437"/>
    </location>
</feature>
<dbReference type="Proteomes" id="UP001140510">
    <property type="component" value="Unassembled WGS sequence"/>
</dbReference>
<dbReference type="PANTHER" id="PTHR13789:SF147">
    <property type="entry name" value="PUTATIVE (AFU_ORTHOLOGUE AFUA_2G01950)-RELATED"/>
    <property type="match status" value="1"/>
</dbReference>
<dbReference type="GO" id="GO:0071949">
    <property type="term" value="F:FAD binding"/>
    <property type="evidence" value="ECO:0007669"/>
    <property type="project" value="InterPro"/>
</dbReference>
<evidence type="ECO:0000313" key="8">
    <source>
        <dbReference type="EMBL" id="KAJ4401462.1"/>
    </source>
</evidence>